<gene>
    <name evidence="1" type="ORF">PCON_01565</name>
</gene>
<proteinExistence type="predicted"/>
<keyword evidence="2" id="KW-1185">Reference proteome</keyword>
<dbReference type="AlphaFoldDB" id="U4LAL2"/>
<sequence length="64" mass="7079">MALRKNAYIAQGKSTTEQGEEITMKMRRNNFSSSIMTILTFNIPTSNVLTSNDPKSNTLTANPV</sequence>
<accession>U4LAL2</accession>
<evidence type="ECO:0000313" key="1">
    <source>
        <dbReference type="EMBL" id="CCX15290.1"/>
    </source>
</evidence>
<protein>
    <submittedName>
        <fullName evidence="1">Uncharacterized protein</fullName>
    </submittedName>
</protein>
<evidence type="ECO:0000313" key="2">
    <source>
        <dbReference type="Proteomes" id="UP000018144"/>
    </source>
</evidence>
<dbReference type="EMBL" id="HF936161">
    <property type="protein sequence ID" value="CCX15290.1"/>
    <property type="molecule type" value="Genomic_DNA"/>
</dbReference>
<name>U4LAL2_PYROM</name>
<reference evidence="1 2" key="1">
    <citation type="journal article" date="2013" name="PLoS Genet.">
        <title>The genome and development-dependent transcriptomes of Pyronema confluens: a window into fungal evolution.</title>
        <authorList>
            <person name="Traeger S."/>
            <person name="Altegoer F."/>
            <person name="Freitag M."/>
            <person name="Gabaldon T."/>
            <person name="Kempken F."/>
            <person name="Kumar A."/>
            <person name="Marcet-Houben M."/>
            <person name="Poggeler S."/>
            <person name="Stajich J.E."/>
            <person name="Nowrousian M."/>
        </authorList>
    </citation>
    <scope>NUCLEOTIDE SEQUENCE [LARGE SCALE GENOMIC DNA]</scope>
    <source>
        <strain evidence="2">CBS 100304</strain>
        <tissue evidence="1">Vegetative mycelium</tissue>
    </source>
</reference>
<organism evidence="1 2">
    <name type="scientific">Pyronema omphalodes (strain CBS 100304)</name>
    <name type="common">Pyronema confluens</name>
    <dbReference type="NCBI Taxonomy" id="1076935"/>
    <lineage>
        <taxon>Eukaryota</taxon>
        <taxon>Fungi</taxon>
        <taxon>Dikarya</taxon>
        <taxon>Ascomycota</taxon>
        <taxon>Pezizomycotina</taxon>
        <taxon>Pezizomycetes</taxon>
        <taxon>Pezizales</taxon>
        <taxon>Pyronemataceae</taxon>
        <taxon>Pyronema</taxon>
    </lineage>
</organism>
<dbReference type="Proteomes" id="UP000018144">
    <property type="component" value="Unassembled WGS sequence"/>
</dbReference>